<evidence type="ECO:0000256" key="3">
    <source>
        <dbReference type="ARBA" id="ARBA00022692"/>
    </source>
</evidence>
<dbReference type="Proteomes" id="UP001188597">
    <property type="component" value="Unassembled WGS sequence"/>
</dbReference>
<dbReference type="InterPro" id="IPR037185">
    <property type="entry name" value="EmrE-like"/>
</dbReference>
<organism evidence="8 9">
    <name type="scientific">Escallonia herrerae</name>
    <dbReference type="NCBI Taxonomy" id="1293975"/>
    <lineage>
        <taxon>Eukaryota</taxon>
        <taxon>Viridiplantae</taxon>
        <taxon>Streptophyta</taxon>
        <taxon>Embryophyta</taxon>
        <taxon>Tracheophyta</taxon>
        <taxon>Spermatophyta</taxon>
        <taxon>Magnoliopsida</taxon>
        <taxon>eudicotyledons</taxon>
        <taxon>Gunneridae</taxon>
        <taxon>Pentapetalae</taxon>
        <taxon>asterids</taxon>
        <taxon>campanulids</taxon>
        <taxon>Escalloniales</taxon>
        <taxon>Escalloniaceae</taxon>
        <taxon>Escallonia</taxon>
    </lineage>
</organism>
<comment type="similarity">
    <text evidence="2 6">Belongs to the drug/metabolite transporter (DMT) superfamily. Plant drug/metabolite exporter (P-DME) (TC 2.A.7.4) family.</text>
</comment>
<feature type="domain" description="EamA" evidence="7">
    <location>
        <begin position="188"/>
        <end position="322"/>
    </location>
</feature>
<evidence type="ECO:0000313" key="8">
    <source>
        <dbReference type="EMBL" id="KAK3040223.1"/>
    </source>
</evidence>
<evidence type="ECO:0000256" key="2">
    <source>
        <dbReference type="ARBA" id="ARBA00007635"/>
    </source>
</evidence>
<dbReference type="InterPro" id="IPR000620">
    <property type="entry name" value="EamA_dom"/>
</dbReference>
<comment type="caution">
    <text evidence="8">The sequence shown here is derived from an EMBL/GenBank/DDBJ whole genome shotgun (WGS) entry which is preliminary data.</text>
</comment>
<evidence type="ECO:0000256" key="1">
    <source>
        <dbReference type="ARBA" id="ARBA00004141"/>
    </source>
</evidence>
<feature type="transmembrane region" description="Helical" evidence="6">
    <location>
        <begin position="248"/>
        <end position="272"/>
    </location>
</feature>
<dbReference type="GO" id="GO:0022857">
    <property type="term" value="F:transmembrane transporter activity"/>
    <property type="evidence" value="ECO:0007669"/>
    <property type="project" value="InterPro"/>
</dbReference>
<sequence length="343" mass="37712">MAWTRYCYSEVLPFAALFTVECTNVGLNTLFKAATLRGLSYHVFMVYSFALSTLVLTPFAFLFHRKSKLPPCNLPFVFSIIILGILGFTAQMLGFKGIEYATPTLSSAMNNLTPACTFALALIFRMEKLSFRRLSSQAKIIGTIISISGAFVVILYKGPTLIKTVTPSNLLDEPSSSTQSNWIIGGGLFAAQAFLCSIWYILQARAVKQYPAELIVVVLYNLSLTVVSTPVCFFAERNLNAWKINSKIGLITILYSGIIGSGLGTAVIIWGINLKGPVYAALFKPWSIAIAAIMGVIFLGDTFYCGSLVGSIVIAIGYYIVIWGNTREDTRQELEEHREPLLQ</sequence>
<feature type="transmembrane region" description="Helical" evidence="6">
    <location>
        <begin position="279"/>
        <end position="300"/>
    </location>
</feature>
<dbReference type="AlphaFoldDB" id="A0AA88XB87"/>
<keyword evidence="5 6" id="KW-0472">Membrane</keyword>
<feature type="domain" description="EamA" evidence="7">
    <location>
        <begin position="25"/>
        <end position="154"/>
    </location>
</feature>
<feature type="transmembrane region" description="Helical" evidence="6">
    <location>
        <begin position="182"/>
        <end position="202"/>
    </location>
</feature>
<evidence type="ECO:0000256" key="6">
    <source>
        <dbReference type="RuleBase" id="RU363077"/>
    </source>
</evidence>
<feature type="transmembrane region" description="Helical" evidence="6">
    <location>
        <begin position="39"/>
        <end position="62"/>
    </location>
</feature>
<dbReference type="Pfam" id="PF00892">
    <property type="entry name" value="EamA"/>
    <property type="match status" value="2"/>
</dbReference>
<feature type="transmembrane region" description="Helical" evidence="6">
    <location>
        <begin position="107"/>
        <end position="126"/>
    </location>
</feature>
<dbReference type="InterPro" id="IPR030184">
    <property type="entry name" value="WAT1-related"/>
</dbReference>
<keyword evidence="3 6" id="KW-0812">Transmembrane</keyword>
<dbReference type="GO" id="GO:0016020">
    <property type="term" value="C:membrane"/>
    <property type="evidence" value="ECO:0007669"/>
    <property type="project" value="UniProtKB-SubCell"/>
</dbReference>
<name>A0AA88XB87_9ASTE</name>
<feature type="transmembrane region" description="Helical" evidence="6">
    <location>
        <begin position="214"/>
        <end position="236"/>
    </location>
</feature>
<dbReference type="SUPFAM" id="SSF103481">
    <property type="entry name" value="Multidrug resistance efflux transporter EmrE"/>
    <property type="match status" value="2"/>
</dbReference>
<evidence type="ECO:0000256" key="4">
    <source>
        <dbReference type="ARBA" id="ARBA00022989"/>
    </source>
</evidence>
<feature type="transmembrane region" description="Helical" evidence="6">
    <location>
        <begin position="306"/>
        <end position="324"/>
    </location>
</feature>
<comment type="subcellular location">
    <subcellularLocation>
        <location evidence="1 6">Membrane</location>
        <topology evidence="1 6">Multi-pass membrane protein</topology>
    </subcellularLocation>
</comment>
<feature type="transmembrane region" description="Helical" evidence="6">
    <location>
        <begin position="138"/>
        <end position="162"/>
    </location>
</feature>
<reference evidence="8" key="1">
    <citation type="submission" date="2022-12" db="EMBL/GenBank/DDBJ databases">
        <title>Draft genome assemblies for two species of Escallonia (Escalloniales).</title>
        <authorList>
            <person name="Chanderbali A."/>
            <person name="Dervinis C."/>
            <person name="Anghel I."/>
            <person name="Soltis D."/>
            <person name="Soltis P."/>
            <person name="Zapata F."/>
        </authorList>
    </citation>
    <scope>NUCLEOTIDE SEQUENCE</scope>
    <source>
        <strain evidence="8">UCBG64.0493</strain>
        <tissue evidence="8">Leaf</tissue>
    </source>
</reference>
<keyword evidence="4 6" id="KW-1133">Transmembrane helix</keyword>
<proteinExistence type="inferred from homology"/>
<feature type="transmembrane region" description="Helical" evidence="6">
    <location>
        <begin position="74"/>
        <end position="95"/>
    </location>
</feature>
<keyword evidence="9" id="KW-1185">Reference proteome</keyword>
<evidence type="ECO:0000256" key="5">
    <source>
        <dbReference type="ARBA" id="ARBA00023136"/>
    </source>
</evidence>
<dbReference type="PANTHER" id="PTHR31218">
    <property type="entry name" value="WAT1-RELATED PROTEIN"/>
    <property type="match status" value="1"/>
</dbReference>
<accession>A0AA88XB87</accession>
<dbReference type="EMBL" id="JAVXUP010000058">
    <property type="protein sequence ID" value="KAK3040223.1"/>
    <property type="molecule type" value="Genomic_DNA"/>
</dbReference>
<protein>
    <recommendedName>
        <fullName evidence="6">WAT1-related protein</fullName>
    </recommendedName>
</protein>
<evidence type="ECO:0000259" key="7">
    <source>
        <dbReference type="Pfam" id="PF00892"/>
    </source>
</evidence>
<gene>
    <name evidence="8" type="ORF">RJ639_028935</name>
</gene>
<evidence type="ECO:0000313" key="9">
    <source>
        <dbReference type="Proteomes" id="UP001188597"/>
    </source>
</evidence>